<keyword evidence="5" id="KW-1032">Host cell membrane</keyword>
<dbReference type="GO" id="GO:0005576">
    <property type="term" value="C:extracellular region"/>
    <property type="evidence" value="ECO:0007669"/>
    <property type="project" value="UniProtKB-SubCell"/>
</dbReference>
<evidence type="ECO:0000256" key="7">
    <source>
        <dbReference type="ARBA" id="ARBA00022553"/>
    </source>
</evidence>
<evidence type="ECO:0000256" key="9">
    <source>
        <dbReference type="ARBA" id="ARBA00022870"/>
    </source>
</evidence>
<comment type="similarity">
    <text evidence="3">Belongs to the Tir receptor family.</text>
</comment>
<sequence>MPIINGNNPATIPVAPPLPNSNSASSLHNGAGHGQPQQTITSSGALNQRSTLTPLSPVPGTSSSAGNVSHLPSSPRNLTLPSTVTLHNELEVTNDWSSLNLLHKDIGSRGFRIEKSSDGTVHAIGEKDGTSFDRILSPEEVEGLAAIGSGNDRFVFSGNRGGAGHVMVTAASDFGLAREAIVKKLDRQHTTDAGTDPMPSHNSSGAMEIGTDAQPLPESSSPLKSDPKLWVSLGVITAGLVGLAVTGIVQATALTPAPEEPQDTDPDAAAANAEKAARDQLTQEAYKDPNNQTVIIDQHGNAMPSGDLKDDVLAAIEQQAKAAGEEAKAKAIEDNATAQRNYTEQKEKHDREMLLSSGIGYGISSALILGGTAGLGTTIALHHRNNNGAEQPPIENNSNSFPMNPFGSVNSASPAAGRSEEPDPIYQNTLNVRNPTPEEDPSALYSRVVPRAEDVQSLSDSESFDSVSLNSVPEAIYAELDPTALGALGAPGLSPSSEPTLYSEMQQNPERANFDAIRSRIEGVFSRNPTSPSAGAARLTGPANFV</sequence>
<organism evidence="19">
    <name type="scientific">Salmonella enterica</name>
    <name type="common">Salmonella choleraesuis</name>
    <dbReference type="NCBI Taxonomy" id="28901"/>
    <lineage>
        <taxon>Bacteria</taxon>
        <taxon>Pseudomonadati</taxon>
        <taxon>Pseudomonadota</taxon>
        <taxon>Gammaproteobacteria</taxon>
        <taxon>Enterobacterales</taxon>
        <taxon>Enterobacteriaceae</taxon>
        <taxon>Salmonella</taxon>
    </lineage>
</organism>
<evidence type="ECO:0000256" key="11">
    <source>
        <dbReference type="ARBA" id="ARBA00023026"/>
    </source>
</evidence>
<evidence type="ECO:0000256" key="14">
    <source>
        <dbReference type="ARBA" id="ARBA00032228"/>
    </source>
</evidence>
<dbReference type="Gene3D" id="4.10.820.10">
    <property type="entry name" value="Translocated intimin receptor, central domain"/>
    <property type="match status" value="1"/>
</dbReference>
<evidence type="ECO:0000256" key="5">
    <source>
        <dbReference type="ARBA" id="ARBA00022511"/>
    </source>
</evidence>
<dbReference type="EMBL" id="RSUZ01000017">
    <property type="protein sequence ID" value="MIV64502.1"/>
    <property type="molecule type" value="Genomic_DNA"/>
</dbReference>
<dbReference type="AlphaFoldDB" id="A0A402XGI1"/>
<accession>A0A402XGI1</accession>
<feature type="region of interest" description="Disordered" evidence="15">
    <location>
        <begin position="1"/>
        <end position="80"/>
    </location>
</feature>
<evidence type="ECO:0000313" key="19">
    <source>
        <dbReference type="EMBL" id="MIV64502.1"/>
    </source>
</evidence>
<gene>
    <name evidence="19" type="ORF">BA086_15760</name>
</gene>
<evidence type="ECO:0000259" key="18">
    <source>
        <dbReference type="Pfam" id="PF07490"/>
    </source>
</evidence>
<dbReference type="PRINTS" id="PR01370">
    <property type="entry name" value="TRNSINTIMINR"/>
</dbReference>
<evidence type="ECO:0000256" key="12">
    <source>
        <dbReference type="ARBA" id="ARBA00023136"/>
    </source>
</evidence>
<dbReference type="InterPro" id="IPR022633">
    <property type="entry name" value="Transloc_intimin_rcpt_N"/>
</dbReference>
<reference evidence="19" key="1">
    <citation type="submission" date="2018-07" db="EMBL/GenBank/DDBJ databases">
        <authorList>
            <consortium name="GenomeTrakr network: Whole genome sequencing for foodborne pathogen traceback"/>
        </authorList>
    </citation>
    <scope>NUCLEOTIDE SEQUENCE [LARGE SCALE GENOMIC DNA]</scope>
    <source>
        <strain evidence="19">FDA00010322</strain>
    </source>
</reference>
<evidence type="ECO:0000256" key="8">
    <source>
        <dbReference type="ARBA" id="ARBA00022692"/>
    </source>
</evidence>
<keyword evidence="7" id="KW-0597">Phosphoprotein</keyword>
<evidence type="ECO:0000256" key="10">
    <source>
        <dbReference type="ARBA" id="ARBA00022989"/>
    </source>
</evidence>
<evidence type="ECO:0000256" key="15">
    <source>
        <dbReference type="SAM" id="MobiDB-lite"/>
    </source>
</evidence>
<dbReference type="Proteomes" id="UP000885414">
    <property type="component" value="Unassembled WGS sequence"/>
</dbReference>
<evidence type="ECO:0000256" key="6">
    <source>
        <dbReference type="ARBA" id="ARBA00022525"/>
    </source>
</evidence>
<feature type="region of interest" description="Disordered" evidence="15">
    <location>
        <begin position="525"/>
        <end position="546"/>
    </location>
</feature>
<dbReference type="InterPro" id="IPR022638">
    <property type="entry name" value="Transloc_intimin_rcpt"/>
</dbReference>
<name>A0A402XGI1_SALER</name>
<evidence type="ECO:0000256" key="1">
    <source>
        <dbReference type="ARBA" id="ARBA00004598"/>
    </source>
</evidence>
<feature type="compositionally biased region" description="Polar residues" evidence="15">
    <location>
        <begin position="1"/>
        <end position="10"/>
    </location>
</feature>
<keyword evidence="8" id="KW-0812">Transmembrane</keyword>
<evidence type="ECO:0000256" key="4">
    <source>
        <dbReference type="ARBA" id="ARBA00014490"/>
    </source>
</evidence>
<feature type="domain" description="Translocated intimin receptor N-terminal" evidence="18">
    <location>
        <begin position="5"/>
        <end position="265"/>
    </location>
</feature>
<comment type="caution">
    <text evidence="19">The sequence shown here is derived from an EMBL/GenBank/DDBJ whole genome shotgun (WGS) entry which is preliminary data.</text>
</comment>
<feature type="domain" description="Translocated intimin receptor central" evidence="16">
    <location>
        <begin position="266"/>
        <end position="331"/>
    </location>
</feature>
<feature type="region of interest" description="Disordered" evidence="15">
    <location>
        <begin position="188"/>
        <end position="223"/>
    </location>
</feature>
<proteinExistence type="inferred from homology"/>
<evidence type="ECO:0000256" key="3">
    <source>
        <dbReference type="ARBA" id="ARBA00010317"/>
    </source>
</evidence>
<keyword evidence="13 19" id="KW-0675">Receptor</keyword>
<dbReference type="GO" id="GO:0020002">
    <property type="term" value="C:host cell plasma membrane"/>
    <property type="evidence" value="ECO:0007669"/>
    <property type="project" value="UniProtKB-SubCell"/>
</dbReference>
<feature type="region of interest" description="Disordered" evidence="15">
    <location>
        <begin position="386"/>
        <end position="442"/>
    </location>
</feature>
<feature type="domain" description="Translocated intimin receptor C-terminal" evidence="17">
    <location>
        <begin position="332"/>
        <end position="392"/>
    </location>
</feature>
<dbReference type="Pfam" id="PF07490">
    <property type="entry name" value="Tir_receptor_N"/>
    <property type="match status" value="1"/>
</dbReference>
<dbReference type="Pfam" id="PF03549">
    <property type="entry name" value="Tir_receptor_M"/>
    <property type="match status" value="1"/>
</dbReference>
<feature type="compositionally biased region" description="Polar residues" evidence="15">
    <location>
        <begin position="386"/>
        <end position="413"/>
    </location>
</feature>
<evidence type="ECO:0000256" key="2">
    <source>
        <dbReference type="ARBA" id="ARBA00004613"/>
    </source>
</evidence>
<evidence type="ECO:0000256" key="13">
    <source>
        <dbReference type="ARBA" id="ARBA00023170"/>
    </source>
</evidence>
<feature type="compositionally biased region" description="Polar residues" evidence="15">
    <location>
        <begin position="35"/>
        <end position="80"/>
    </location>
</feature>
<keyword evidence="6" id="KW-0964">Secreted</keyword>
<dbReference type="InterPro" id="IPR022639">
    <property type="entry name" value="Transloc_intimin_rcpt_C"/>
</dbReference>
<dbReference type="Pfam" id="PF07489">
    <property type="entry name" value="Tir_receptor_C"/>
    <property type="match status" value="1"/>
</dbReference>
<evidence type="ECO:0000259" key="17">
    <source>
        <dbReference type="Pfam" id="PF07489"/>
    </source>
</evidence>
<dbReference type="InterPro" id="IPR003536">
    <property type="entry name" value="Transloc_intimin_rcpt_cen_dom"/>
</dbReference>
<protein>
    <recommendedName>
        <fullName evidence="4">Translocated intimin receptor Tir</fullName>
    </recommendedName>
    <alternativeName>
        <fullName evidence="14">Secreted effector protein Tir</fullName>
    </alternativeName>
</protein>
<keyword evidence="9" id="KW-1043">Host membrane</keyword>
<keyword evidence="11" id="KW-0843">Virulence</keyword>
<evidence type="ECO:0000259" key="16">
    <source>
        <dbReference type="Pfam" id="PF03549"/>
    </source>
</evidence>
<comment type="subcellular location">
    <subcellularLocation>
        <location evidence="1">Host cell membrane</location>
        <topology evidence="1">Multi-pass membrane protein</topology>
    </subcellularLocation>
    <subcellularLocation>
        <location evidence="2">Secreted</location>
    </subcellularLocation>
</comment>
<keyword evidence="10" id="KW-1133">Transmembrane helix</keyword>
<feature type="region of interest" description="Disordered" evidence="15">
    <location>
        <begin position="256"/>
        <end position="278"/>
    </location>
</feature>
<dbReference type="InterPro" id="IPR037003">
    <property type="entry name" value="Tir_central_sf"/>
</dbReference>
<keyword evidence="12" id="KW-0472">Membrane</keyword>